<dbReference type="OrthoDB" id="8195041at2759"/>
<evidence type="ECO:0000313" key="1">
    <source>
        <dbReference type="EMBL" id="RLU25293.1"/>
    </source>
</evidence>
<protein>
    <submittedName>
        <fullName evidence="1">Uncharacterized protein</fullName>
    </submittedName>
</protein>
<reference evidence="1" key="1">
    <citation type="journal article" date="2018" name="Genome Res.">
        <title>The genomic architecture and molecular evolution of ant odorant receptors.</title>
        <authorList>
            <person name="McKenzie S.K."/>
            <person name="Kronauer D.J.C."/>
        </authorList>
    </citation>
    <scope>NUCLEOTIDE SEQUENCE [LARGE SCALE GENOMIC DNA]</scope>
    <source>
        <strain evidence="1">Clonal line C1</strain>
    </source>
</reference>
<organism evidence="1">
    <name type="scientific">Ooceraea biroi</name>
    <name type="common">Clonal raider ant</name>
    <name type="synonym">Cerapachys biroi</name>
    <dbReference type="NCBI Taxonomy" id="2015173"/>
    <lineage>
        <taxon>Eukaryota</taxon>
        <taxon>Metazoa</taxon>
        <taxon>Ecdysozoa</taxon>
        <taxon>Arthropoda</taxon>
        <taxon>Hexapoda</taxon>
        <taxon>Insecta</taxon>
        <taxon>Pterygota</taxon>
        <taxon>Neoptera</taxon>
        <taxon>Endopterygota</taxon>
        <taxon>Hymenoptera</taxon>
        <taxon>Apocrita</taxon>
        <taxon>Aculeata</taxon>
        <taxon>Formicoidea</taxon>
        <taxon>Formicidae</taxon>
        <taxon>Dorylinae</taxon>
        <taxon>Ooceraea</taxon>
    </lineage>
</organism>
<comment type="caution">
    <text evidence="1">The sequence shown here is derived from an EMBL/GenBank/DDBJ whole genome shotgun (WGS) entry which is preliminary data.</text>
</comment>
<accession>A0A3L8DYJ3</accession>
<sequence>MSKQELNSKVFKRCENNLVKKLSAVFLKNYPHHVVPGYNLHASPCIEEWSEESVMGLCQEFPYSCDLPRPLLPPARLPRTEFDEVYKKKIKWSRGSDGYNTKIPRYIADVAELIEMDPDPYFEGAYNWYYTGGSLSFVQLNGRSILLFPFMGDLVAANIVSMEDATWKPLLRSSAKRKLHGLLYETRQSKINNTCRILGRHKSQCALYTLTDSEGCLTLREIHHQASKMPYTVFDRPCLTLCPKFNLENCESLSVEAPSKHHCCRYLGTYHSFLMCDSRSPVQCVRQKWTHQFKSTPLLATVTSSDDQEIIVLSSQTVGENAIILNTWLNEELSHSYNLPFTPPCIAETLNESQVQGMCLNPYLRSRFKLSNTGSTLVADVAKGGVFHFLQNSIGDVFYQCITHENSLDRYSPVNGGACYALSTWEKALSAQAEPLVPLTLTAKYNMQHVYENFTNRKLRSKLSGENADDFEPTWKQSLATLGSYVDLLAPELLAVWDMREEVSVPVASGSRQKVLSWLDTATPSFPPTLTRDGLEEYASAPVNTQELISVSQQPDLTYIEDSNVLQEMLLPKVRSEPLGKKRRRLM</sequence>
<proteinExistence type="predicted"/>
<dbReference type="AlphaFoldDB" id="A0A3L8DYJ3"/>
<dbReference type="EMBL" id="QOIP01000003">
    <property type="protein sequence ID" value="RLU25293.1"/>
    <property type="molecule type" value="Genomic_DNA"/>
</dbReference>
<name>A0A3L8DYJ3_OOCBI</name>
<gene>
    <name evidence="1" type="ORF">DMN91_003386</name>
</gene>
<dbReference type="Proteomes" id="UP000279307">
    <property type="component" value="Chromosome 3"/>
</dbReference>
<reference evidence="1" key="2">
    <citation type="submission" date="2018-07" db="EMBL/GenBank/DDBJ databases">
        <authorList>
            <person name="Mckenzie S.K."/>
            <person name="Kronauer D.J.C."/>
        </authorList>
    </citation>
    <scope>NUCLEOTIDE SEQUENCE</scope>
    <source>
        <strain evidence="1">Clonal line C1</strain>
    </source>
</reference>